<proteinExistence type="predicted"/>
<evidence type="ECO:0000313" key="2">
    <source>
        <dbReference type="EMBL" id="KZC08219.1"/>
    </source>
</evidence>
<name>A0A154P8H0_DUFNO</name>
<dbReference type="Proteomes" id="UP000076502">
    <property type="component" value="Unassembled WGS sequence"/>
</dbReference>
<reference evidence="2 3" key="1">
    <citation type="submission" date="2015-07" db="EMBL/GenBank/DDBJ databases">
        <title>The genome of Dufourea novaeangliae.</title>
        <authorList>
            <person name="Pan H."/>
            <person name="Kapheim K."/>
        </authorList>
    </citation>
    <scope>NUCLEOTIDE SEQUENCE [LARGE SCALE GENOMIC DNA]</scope>
    <source>
        <strain evidence="2">0120121106</strain>
        <tissue evidence="2">Whole body</tissue>
    </source>
</reference>
<accession>A0A154P8H0</accession>
<organism evidence="2 3">
    <name type="scientific">Dufourea novaeangliae</name>
    <name type="common">Sweat bee</name>
    <dbReference type="NCBI Taxonomy" id="178035"/>
    <lineage>
        <taxon>Eukaryota</taxon>
        <taxon>Metazoa</taxon>
        <taxon>Ecdysozoa</taxon>
        <taxon>Arthropoda</taxon>
        <taxon>Hexapoda</taxon>
        <taxon>Insecta</taxon>
        <taxon>Pterygota</taxon>
        <taxon>Neoptera</taxon>
        <taxon>Endopterygota</taxon>
        <taxon>Hymenoptera</taxon>
        <taxon>Apocrita</taxon>
        <taxon>Aculeata</taxon>
        <taxon>Apoidea</taxon>
        <taxon>Anthophila</taxon>
        <taxon>Halictidae</taxon>
        <taxon>Rophitinae</taxon>
        <taxon>Dufourea</taxon>
    </lineage>
</organism>
<gene>
    <name evidence="2" type="ORF">WN55_10952</name>
</gene>
<keyword evidence="3" id="KW-1185">Reference proteome</keyword>
<sequence>MILVITCKGKKSLIQIKSQGTNYEQLVAKLLKIPALSNNKLVLRHIDHPRDVSTEMISGTGTTDVAIGDVTAEVMITTLGKIPNEMYDIEDATHITKLAAFSDNRQGASDYDNTAEMSKDGNETGYSPVLVALLCALVVILFMCCVTACLIAKSKRKNFFGKPKMECDPGCAGMSQPLLDKISECSNKTNIRK</sequence>
<keyword evidence="1" id="KW-1133">Transmembrane helix</keyword>
<dbReference type="EMBL" id="KQ434845">
    <property type="protein sequence ID" value="KZC08219.1"/>
    <property type="molecule type" value="Genomic_DNA"/>
</dbReference>
<dbReference type="AlphaFoldDB" id="A0A154P8H0"/>
<evidence type="ECO:0000256" key="1">
    <source>
        <dbReference type="SAM" id="Phobius"/>
    </source>
</evidence>
<feature type="transmembrane region" description="Helical" evidence="1">
    <location>
        <begin position="129"/>
        <end position="152"/>
    </location>
</feature>
<protein>
    <submittedName>
        <fullName evidence="2">Uncharacterized protein</fullName>
    </submittedName>
</protein>
<keyword evidence="1" id="KW-0472">Membrane</keyword>
<keyword evidence="1" id="KW-0812">Transmembrane</keyword>
<evidence type="ECO:0000313" key="3">
    <source>
        <dbReference type="Proteomes" id="UP000076502"/>
    </source>
</evidence>